<dbReference type="PANTHER" id="PTHR37290:SF1">
    <property type="entry name" value="INNER MEMBRANE PROTEIN YIAA"/>
    <property type="match status" value="1"/>
</dbReference>
<gene>
    <name evidence="3" type="ORF">E5S67_03446</name>
</gene>
<keyword evidence="1" id="KW-1133">Transmembrane helix</keyword>
<dbReference type="InterPro" id="IPR038972">
    <property type="entry name" value="YiaA-like"/>
</dbReference>
<keyword evidence="1" id="KW-0812">Transmembrane</keyword>
<feature type="transmembrane region" description="Helical" evidence="1">
    <location>
        <begin position="44"/>
        <end position="61"/>
    </location>
</feature>
<keyword evidence="1" id="KW-0472">Membrane</keyword>
<dbReference type="EMBL" id="SRRZ01000062">
    <property type="protein sequence ID" value="NQE35711.1"/>
    <property type="molecule type" value="Genomic_DNA"/>
</dbReference>
<comment type="caution">
    <text evidence="3">The sequence shown here is derived from an EMBL/GenBank/DDBJ whole genome shotgun (WGS) entry which is preliminary data.</text>
</comment>
<sequence length="93" mass="10507">MQKQIIRQKDTNAWILQCWVSFIVALSATTVGIIYLQVDPWQKAFMGMGLTFSVGSSFTLAKTIRDNNEATTLTARIDEARVEKILAEHHPLK</sequence>
<dbReference type="PANTHER" id="PTHR37290">
    <property type="entry name" value="INNER MEMBRANE PROTEIN YIAA-RELATED"/>
    <property type="match status" value="1"/>
</dbReference>
<protein>
    <recommendedName>
        <fullName evidence="2">YiaAB two helix domain-containing protein</fullName>
    </recommendedName>
</protein>
<feature type="domain" description="YiaAB two helix" evidence="2">
    <location>
        <begin position="14"/>
        <end position="66"/>
    </location>
</feature>
<evidence type="ECO:0000313" key="3">
    <source>
        <dbReference type="EMBL" id="NQE35711.1"/>
    </source>
</evidence>
<keyword evidence="4" id="KW-1185">Reference proteome</keyword>
<name>A0ABX2CZ86_9CYAN</name>
<accession>A0ABX2CZ86</accession>
<dbReference type="Proteomes" id="UP000702425">
    <property type="component" value="Unassembled WGS sequence"/>
</dbReference>
<dbReference type="Pfam" id="PF05360">
    <property type="entry name" value="YiaAB"/>
    <property type="match status" value="1"/>
</dbReference>
<feature type="transmembrane region" description="Helical" evidence="1">
    <location>
        <begin position="12"/>
        <end position="38"/>
    </location>
</feature>
<dbReference type="InterPro" id="IPR008024">
    <property type="entry name" value="YiaAB"/>
</dbReference>
<reference evidence="3 4" key="1">
    <citation type="journal article" date="2020" name="Sci. Rep.">
        <title>A novel cyanobacterial geosmin producer, revising GeoA distribution and dispersion patterns in Bacteria.</title>
        <authorList>
            <person name="Churro C."/>
            <person name="Semedo-Aguiar A.P."/>
            <person name="Silva A.D."/>
            <person name="Pereira-Leal J.B."/>
            <person name="Leite R.B."/>
        </authorList>
    </citation>
    <scope>NUCLEOTIDE SEQUENCE [LARGE SCALE GENOMIC DNA]</scope>
    <source>
        <strain evidence="3 4">IPMA8</strain>
    </source>
</reference>
<proteinExistence type="predicted"/>
<organism evidence="3 4">
    <name type="scientific">Microcoleus asticus IPMA8</name>
    <dbReference type="NCBI Taxonomy" id="2563858"/>
    <lineage>
        <taxon>Bacteria</taxon>
        <taxon>Bacillati</taxon>
        <taxon>Cyanobacteriota</taxon>
        <taxon>Cyanophyceae</taxon>
        <taxon>Oscillatoriophycideae</taxon>
        <taxon>Oscillatoriales</taxon>
        <taxon>Microcoleaceae</taxon>
        <taxon>Microcoleus</taxon>
        <taxon>Microcoleus asticus</taxon>
    </lineage>
</organism>
<evidence type="ECO:0000259" key="2">
    <source>
        <dbReference type="Pfam" id="PF05360"/>
    </source>
</evidence>
<evidence type="ECO:0000313" key="4">
    <source>
        <dbReference type="Proteomes" id="UP000702425"/>
    </source>
</evidence>
<evidence type="ECO:0000256" key="1">
    <source>
        <dbReference type="SAM" id="Phobius"/>
    </source>
</evidence>
<dbReference type="RefSeq" id="WP_172189332.1">
    <property type="nucleotide sequence ID" value="NZ_CAWPPK010000277.1"/>
</dbReference>